<keyword evidence="2" id="KW-0472">Membrane</keyword>
<evidence type="ECO:0000313" key="4">
    <source>
        <dbReference type="Proteomes" id="UP000317243"/>
    </source>
</evidence>
<reference evidence="3 4" key="1">
    <citation type="submission" date="2019-02" db="EMBL/GenBank/DDBJ databases">
        <title>Deep-cultivation of Planctomycetes and their phenomic and genomic characterization uncovers novel biology.</title>
        <authorList>
            <person name="Wiegand S."/>
            <person name="Jogler M."/>
            <person name="Boedeker C."/>
            <person name="Pinto D."/>
            <person name="Vollmers J."/>
            <person name="Rivas-Marin E."/>
            <person name="Kohn T."/>
            <person name="Peeters S.H."/>
            <person name="Heuer A."/>
            <person name="Rast P."/>
            <person name="Oberbeckmann S."/>
            <person name="Bunk B."/>
            <person name="Jeske O."/>
            <person name="Meyerdierks A."/>
            <person name="Storesund J.E."/>
            <person name="Kallscheuer N."/>
            <person name="Luecker S."/>
            <person name="Lage O.M."/>
            <person name="Pohl T."/>
            <person name="Merkel B.J."/>
            <person name="Hornburger P."/>
            <person name="Mueller R.-W."/>
            <person name="Bruemmer F."/>
            <person name="Labrenz M."/>
            <person name="Spormann A.M."/>
            <person name="Op Den Camp H."/>
            <person name="Overmann J."/>
            <person name="Amann R."/>
            <person name="Jetten M.S.M."/>
            <person name="Mascher T."/>
            <person name="Medema M.H."/>
            <person name="Devos D.P."/>
            <person name="Kaster A.-K."/>
            <person name="Ovreas L."/>
            <person name="Rohde M."/>
            <person name="Galperin M.Y."/>
            <person name="Jogler C."/>
        </authorList>
    </citation>
    <scope>NUCLEOTIDE SEQUENCE [LARGE SCALE GENOMIC DNA]</scope>
    <source>
        <strain evidence="3 4">KOR42</strain>
    </source>
</reference>
<keyword evidence="4" id="KW-1185">Reference proteome</keyword>
<keyword evidence="2" id="KW-1133">Transmembrane helix</keyword>
<evidence type="ECO:0000256" key="2">
    <source>
        <dbReference type="SAM" id="Phobius"/>
    </source>
</evidence>
<comment type="caution">
    <text evidence="3">The sequence shown here is derived from an EMBL/GenBank/DDBJ whole genome shotgun (WGS) entry which is preliminary data.</text>
</comment>
<dbReference type="RefSeq" id="WP_146512469.1">
    <property type="nucleotide sequence ID" value="NZ_SIHI01000071.1"/>
</dbReference>
<protein>
    <submittedName>
        <fullName evidence="3">Uncharacterized protein</fullName>
    </submittedName>
</protein>
<sequence>MRPCPHCGAALGNQIQVCPSCQSDLSPIRKQSTQTDLPETQDSPAHTVRDSDNSLWMEYLPLPLFAGLLFGVATFLAIGPWGIAIGFGVFLLAFLFRLVIDLA</sequence>
<dbReference type="Proteomes" id="UP000317243">
    <property type="component" value="Unassembled WGS sequence"/>
</dbReference>
<feature type="transmembrane region" description="Helical" evidence="2">
    <location>
        <begin position="59"/>
        <end position="77"/>
    </location>
</feature>
<feature type="transmembrane region" description="Helical" evidence="2">
    <location>
        <begin position="83"/>
        <end position="100"/>
    </location>
</feature>
<accession>A0A5C5V9X3</accession>
<dbReference type="EMBL" id="SIHI01000071">
    <property type="protein sequence ID" value="TWT35101.1"/>
    <property type="molecule type" value="Genomic_DNA"/>
</dbReference>
<name>A0A5C5V9X3_9PLAN</name>
<feature type="compositionally biased region" description="Polar residues" evidence="1">
    <location>
        <begin position="25"/>
        <end position="44"/>
    </location>
</feature>
<evidence type="ECO:0000313" key="3">
    <source>
        <dbReference type="EMBL" id="TWT35101.1"/>
    </source>
</evidence>
<evidence type="ECO:0000256" key="1">
    <source>
        <dbReference type="SAM" id="MobiDB-lite"/>
    </source>
</evidence>
<gene>
    <name evidence="3" type="ORF">KOR42_51960</name>
</gene>
<proteinExistence type="predicted"/>
<keyword evidence="2" id="KW-0812">Transmembrane</keyword>
<feature type="region of interest" description="Disordered" evidence="1">
    <location>
        <begin position="25"/>
        <end position="48"/>
    </location>
</feature>
<organism evidence="3 4">
    <name type="scientific">Thalassoglobus neptunius</name>
    <dbReference type="NCBI Taxonomy" id="1938619"/>
    <lineage>
        <taxon>Bacteria</taxon>
        <taxon>Pseudomonadati</taxon>
        <taxon>Planctomycetota</taxon>
        <taxon>Planctomycetia</taxon>
        <taxon>Planctomycetales</taxon>
        <taxon>Planctomycetaceae</taxon>
        <taxon>Thalassoglobus</taxon>
    </lineage>
</organism>
<dbReference type="AlphaFoldDB" id="A0A5C5V9X3"/>